<gene>
    <name evidence="6" type="ORF">DCW38_05870</name>
</gene>
<dbReference type="EMBL" id="DMZY01000173">
    <property type="protein sequence ID" value="HAV92690.1"/>
    <property type="molecule type" value="Genomic_DNA"/>
</dbReference>
<feature type="transmembrane region" description="Helical" evidence="5">
    <location>
        <begin position="151"/>
        <end position="176"/>
    </location>
</feature>
<evidence type="ECO:0000256" key="5">
    <source>
        <dbReference type="SAM" id="Phobius"/>
    </source>
</evidence>
<organism evidence="6 7">
    <name type="scientific">candidate division WOR-3 bacterium</name>
    <dbReference type="NCBI Taxonomy" id="2052148"/>
    <lineage>
        <taxon>Bacteria</taxon>
        <taxon>Bacteria division WOR-3</taxon>
    </lineage>
</organism>
<dbReference type="Pfam" id="PF04307">
    <property type="entry name" value="YdjM"/>
    <property type="match status" value="1"/>
</dbReference>
<dbReference type="InterPro" id="IPR007404">
    <property type="entry name" value="YdjM-like"/>
</dbReference>
<name>A0A350HAX4_UNCW3</name>
<dbReference type="GO" id="GO:0016020">
    <property type="term" value="C:membrane"/>
    <property type="evidence" value="ECO:0007669"/>
    <property type="project" value="UniProtKB-SubCell"/>
</dbReference>
<feature type="transmembrane region" description="Helical" evidence="5">
    <location>
        <begin position="101"/>
        <end position="131"/>
    </location>
</feature>
<dbReference type="InterPro" id="IPR026572">
    <property type="entry name" value="TMEM267"/>
</dbReference>
<keyword evidence="3 5" id="KW-1133">Transmembrane helix</keyword>
<dbReference type="PANTHER" id="PTHR13628:SF1">
    <property type="entry name" value="TRANSMEMBRANE PROTEIN 267"/>
    <property type="match status" value="1"/>
</dbReference>
<evidence type="ECO:0000313" key="7">
    <source>
        <dbReference type="Proteomes" id="UP000264062"/>
    </source>
</evidence>
<evidence type="ECO:0008006" key="8">
    <source>
        <dbReference type="Google" id="ProtNLM"/>
    </source>
</evidence>
<evidence type="ECO:0000256" key="3">
    <source>
        <dbReference type="ARBA" id="ARBA00022989"/>
    </source>
</evidence>
<dbReference type="PANTHER" id="PTHR13628">
    <property type="entry name" value="TRANSMEMBRANE PROTEIN 267"/>
    <property type="match status" value="1"/>
</dbReference>
<evidence type="ECO:0000313" key="6">
    <source>
        <dbReference type="EMBL" id="HAV92690.1"/>
    </source>
</evidence>
<reference evidence="6 7" key="1">
    <citation type="journal article" date="2018" name="Nat. Biotechnol.">
        <title>A standardized bacterial taxonomy based on genome phylogeny substantially revises the tree of life.</title>
        <authorList>
            <person name="Parks D.H."/>
            <person name="Chuvochina M."/>
            <person name="Waite D.W."/>
            <person name="Rinke C."/>
            <person name="Skarshewski A."/>
            <person name="Chaumeil P.A."/>
            <person name="Hugenholtz P."/>
        </authorList>
    </citation>
    <scope>NUCLEOTIDE SEQUENCE [LARGE SCALE GENOMIC DNA]</scope>
    <source>
        <strain evidence="6">UBA9956</strain>
    </source>
</reference>
<comment type="subcellular location">
    <subcellularLocation>
        <location evidence="1">Membrane</location>
        <topology evidence="1">Multi-pass membrane protein</topology>
    </subcellularLocation>
</comment>
<keyword evidence="4 5" id="KW-0472">Membrane</keyword>
<dbReference type="Proteomes" id="UP000264062">
    <property type="component" value="Unassembled WGS sequence"/>
</dbReference>
<keyword evidence="2 5" id="KW-0812">Transmembrane</keyword>
<evidence type="ECO:0000256" key="1">
    <source>
        <dbReference type="ARBA" id="ARBA00004141"/>
    </source>
</evidence>
<sequence length="177" mass="21180">MLYSSRFIALFQILSFLVFLYIEKRNLEKPLFKLSLLYVAFDSFMHLCLYLILAMPLLKFRNEFIIGAFTLIFIDVDHIVKAGSFQIKKIVSLGRRPYTHSLLFALISSLIVWFISRNFILSYMIFISLIIHFLRDLTEGKTYILFPYKKFYYYSFSAFIISSALFMMINWVFYIFF</sequence>
<feature type="transmembrane region" description="Helical" evidence="5">
    <location>
        <begin position="34"/>
        <end position="58"/>
    </location>
</feature>
<comment type="caution">
    <text evidence="6">The sequence shown here is derived from an EMBL/GenBank/DDBJ whole genome shotgun (WGS) entry which is preliminary data.</text>
</comment>
<feature type="transmembrane region" description="Helical" evidence="5">
    <location>
        <begin position="6"/>
        <end position="22"/>
    </location>
</feature>
<accession>A0A350HAX4</accession>
<dbReference type="AlphaFoldDB" id="A0A350HAX4"/>
<evidence type="ECO:0000256" key="2">
    <source>
        <dbReference type="ARBA" id="ARBA00022692"/>
    </source>
</evidence>
<evidence type="ECO:0000256" key="4">
    <source>
        <dbReference type="ARBA" id="ARBA00023136"/>
    </source>
</evidence>
<protein>
    <recommendedName>
        <fullName evidence="8">Metal-dependent hydrolase</fullName>
    </recommendedName>
</protein>
<proteinExistence type="predicted"/>